<evidence type="ECO:0000256" key="5">
    <source>
        <dbReference type="ARBA" id="ARBA00023136"/>
    </source>
</evidence>
<sequence length="1568" mass="178901">MDSVISRSQSISSTSTINKDLVEGTYGPFDALFPIYEQMSKVIHLPAPFLYLSLIIFSVHIFTQSLWARKLLEIKTSGIDDKIIRKLYEYFLLNDPVNKYDVNMIGFYVTLCVFGLALLIFFTVFIQYKVTISFNKPLLYLLRGYFEIVVPVFLLPSIGYAGQFLAGVLRKELAFIKIILSVIGLLIALILFLFYYFHFSVLANSPYFSRGPLSTVRGSYYTNFIFLSFLSQFFSYVLELFPKWAAVIGCLLECSVFIYFAIRGADQPYFNFMMNSYFSALFTTLAVVNFIQAIQGIYYLHDSIPLIALPIVMIPSFIIYTIIYRKTKSQIKKHINEIPEDQRDSIPIISEEFDKIGLDYKMNLYVKYLIVSLEMANEIFLDNAIFKYGIDKYHEPELHRILLIYAAQIPSFNRILSFTYSAFFRSAKLNFMNRFLIYTILRIVTMRQSSSSQQFSQRVIEVRQLTKRCRDLIRGFFLQTPSNASTYYTFYKEAQTTEYRWTELINHYPNSSKVYDEYGDFLIEIMTDFRNATVQKHKTTLLEDGHRLHKDFAFINFIHWYQHYLKRGIVNLHGKVMEQKNKNASSNSTQTSKSGFTGNSTLTSLSQLMEIAPEEEEFYAKALFSSPKLRLAYQRSIEERQSSCAKPMKICIFLIMALSIAVMIACDTIVSQFFSQRASSLAKVKYINYARFYSSISRYASIIYFATQNGYYTINDYVKSKGAKDKNMSPYINFTGDFRAQALYYNFMSLDYYNSFISEIVNYAMAGHDVYNVAAPFLKQSYAAYYCTSNATLLNKTKDTNIHALFSYRAIAANLIYITDANQWNTSKLLCNSLSNAPSVAKGLDVFNENELNTENEDTLDNSHKIVIYEIAFPLSLLFINILLFVCPTIGYYVTLKKTLEILQSIQQKVKEDSTINIGKSNTDDNSAVSPPESQIFVYIFIFGILLIIIVPIFALVTFNEAKSANKKFESLIGWMNLGGARGPLLAEGLEHLTIAALSKTNAFSYIDSQYELDLTEKIIAKVMNFHEVVSEGSDITKPCIGFDSVLDDLQYENICTTSQEATELHERYRCTALSQLFGFVKSIIDDTVVRFPSLTGLDETIFTEIFHLENTHMFKKLFDVTERIDYLGQHNKDRFEILSLIICVIGCILAVVVFMIHMYMALQLDHMYKTAMSIFRRIPPLLITQNHMLMDFLLNRIKKGSSESMTFSQNIIFSSSNGVLLVNKAGVVEMVNDSVNDILGYVPDQILGQQAVILFTEKDRPKVQQQMDLMQAGEAKEVFDDHFECIADDSAIIQCHVTILALSSKGEEINTYVFFISDESQILKKQEQAELAKKKSEELLFQILPRDIVFKLNQGEKDITFTVPSATIMFIDIVRFSDYAANLTPQQIMGNLSLIFDTFDRHLTDYPLITKIKLIGDVYMCAAGLFTPDGQPQEHAQQMLHFAIDCLQEIENINVTLESMLAVRIGVNTGGPLIGGILGTDKPVFDIIGDPINVASRLQSTDIPGKVQIPQSVFDLVHNLDFNIEKRGEVYLKGKGNVTTYLVSPVNIFNMASNNITSSMLILSMKQ</sequence>
<keyword evidence="2 7" id="KW-0812">Transmembrane</keyword>
<evidence type="ECO:0000256" key="1">
    <source>
        <dbReference type="ARBA" id="ARBA00004370"/>
    </source>
</evidence>
<feature type="transmembrane region" description="Helical" evidence="7">
    <location>
        <begin position="49"/>
        <end position="67"/>
    </location>
</feature>
<dbReference type="GO" id="GO:0007168">
    <property type="term" value="P:receptor guanylyl cyclase signaling pathway"/>
    <property type="evidence" value="ECO:0000318"/>
    <property type="project" value="GO_Central"/>
</dbReference>
<evidence type="ECO:0000256" key="3">
    <source>
        <dbReference type="ARBA" id="ARBA00022741"/>
    </source>
</evidence>
<evidence type="ECO:0000313" key="10">
    <source>
        <dbReference type="EMBL" id="EAX94177.1"/>
    </source>
</evidence>
<dbReference type="SUPFAM" id="SSF55785">
    <property type="entry name" value="PYP-like sensor domain (PAS domain)"/>
    <property type="match status" value="1"/>
</dbReference>
<dbReference type="InterPro" id="IPR035965">
    <property type="entry name" value="PAS-like_dom_sf"/>
</dbReference>
<dbReference type="KEGG" id="tva:4751903"/>
<dbReference type="eggNOG" id="KOG1023">
    <property type="taxonomic scope" value="Eukaryota"/>
</dbReference>
<dbReference type="PANTHER" id="PTHR11920:SF335">
    <property type="entry name" value="GUANYLATE CYCLASE"/>
    <property type="match status" value="1"/>
</dbReference>
<feature type="transmembrane region" description="Helical" evidence="7">
    <location>
        <begin position="218"/>
        <end position="238"/>
    </location>
</feature>
<keyword evidence="6" id="KW-0456">Lyase</keyword>
<organism evidence="10 11">
    <name type="scientific">Trichomonas vaginalis (strain ATCC PRA-98 / G3)</name>
    <dbReference type="NCBI Taxonomy" id="412133"/>
    <lineage>
        <taxon>Eukaryota</taxon>
        <taxon>Metamonada</taxon>
        <taxon>Parabasalia</taxon>
        <taxon>Trichomonadida</taxon>
        <taxon>Trichomonadidae</taxon>
        <taxon>Trichomonas</taxon>
    </lineage>
</organism>
<dbReference type="GO" id="GO:0004383">
    <property type="term" value="F:guanylate cyclase activity"/>
    <property type="evidence" value="ECO:0000318"/>
    <property type="project" value="GO_Central"/>
</dbReference>
<dbReference type="GO" id="GO:0000166">
    <property type="term" value="F:nucleotide binding"/>
    <property type="evidence" value="ECO:0007669"/>
    <property type="project" value="UniProtKB-KW"/>
</dbReference>
<feature type="transmembrane region" description="Helical" evidence="7">
    <location>
        <begin position="174"/>
        <end position="197"/>
    </location>
</feature>
<accession>A2FLP2</accession>
<dbReference type="InterPro" id="IPR029787">
    <property type="entry name" value="Nucleotide_cyclase"/>
</dbReference>
<comment type="subcellular location">
    <subcellularLocation>
        <location evidence="1">Membrane</location>
    </subcellularLocation>
</comment>
<dbReference type="CDD" id="cd07302">
    <property type="entry name" value="CHD"/>
    <property type="match status" value="1"/>
</dbReference>
<dbReference type="Gene3D" id="3.30.450.20">
    <property type="entry name" value="PAS domain"/>
    <property type="match status" value="1"/>
</dbReference>
<dbReference type="PANTHER" id="PTHR11920">
    <property type="entry name" value="GUANYLYL CYCLASE"/>
    <property type="match status" value="1"/>
</dbReference>
<feature type="transmembrane region" description="Helical" evidence="7">
    <location>
        <begin position="871"/>
        <end position="894"/>
    </location>
</feature>
<reference evidence="10" key="1">
    <citation type="submission" date="2006-10" db="EMBL/GenBank/DDBJ databases">
        <authorList>
            <person name="Amadeo P."/>
            <person name="Zhao Q."/>
            <person name="Wortman J."/>
            <person name="Fraser-Liggett C."/>
            <person name="Carlton J."/>
        </authorList>
    </citation>
    <scope>NUCLEOTIDE SEQUENCE</scope>
    <source>
        <strain evidence="10">G3</strain>
    </source>
</reference>
<feature type="transmembrane region" description="Helical" evidence="7">
    <location>
        <begin position="1138"/>
        <end position="1161"/>
    </location>
</feature>
<evidence type="ECO:0000259" key="8">
    <source>
        <dbReference type="PROSITE" id="PS50112"/>
    </source>
</evidence>
<reference evidence="10" key="2">
    <citation type="journal article" date="2007" name="Science">
        <title>Draft genome sequence of the sexually transmitted pathogen Trichomonas vaginalis.</title>
        <authorList>
            <person name="Carlton J.M."/>
            <person name="Hirt R.P."/>
            <person name="Silva J.C."/>
            <person name="Delcher A.L."/>
            <person name="Schatz M."/>
            <person name="Zhao Q."/>
            <person name="Wortman J.R."/>
            <person name="Bidwell S.L."/>
            <person name="Alsmark U.C.M."/>
            <person name="Besteiro S."/>
            <person name="Sicheritz-Ponten T."/>
            <person name="Noel C.J."/>
            <person name="Dacks J.B."/>
            <person name="Foster P.G."/>
            <person name="Simillion C."/>
            <person name="Van de Peer Y."/>
            <person name="Miranda-Saavedra D."/>
            <person name="Barton G.J."/>
            <person name="Westrop G.D."/>
            <person name="Mueller S."/>
            <person name="Dessi D."/>
            <person name="Fiori P.L."/>
            <person name="Ren Q."/>
            <person name="Paulsen I."/>
            <person name="Zhang H."/>
            <person name="Bastida-Corcuera F.D."/>
            <person name="Simoes-Barbosa A."/>
            <person name="Brown M.T."/>
            <person name="Hayes R.D."/>
            <person name="Mukherjee M."/>
            <person name="Okumura C.Y."/>
            <person name="Schneider R."/>
            <person name="Smith A.J."/>
            <person name="Vanacova S."/>
            <person name="Villalvazo M."/>
            <person name="Haas B.J."/>
            <person name="Pertea M."/>
            <person name="Feldblyum T.V."/>
            <person name="Utterback T.R."/>
            <person name="Shu C.L."/>
            <person name="Osoegawa K."/>
            <person name="de Jong P.J."/>
            <person name="Hrdy I."/>
            <person name="Horvathova L."/>
            <person name="Zubacova Z."/>
            <person name="Dolezal P."/>
            <person name="Malik S.B."/>
            <person name="Logsdon J.M. Jr."/>
            <person name="Henze K."/>
            <person name="Gupta A."/>
            <person name="Wang C.C."/>
            <person name="Dunne R.L."/>
            <person name="Upcroft J.A."/>
            <person name="Upcroft P."/>
            <person name="White O."/>
            <person name="Salzberg S.L."/>
            <person name="Tang P."/>
            <person name="Chiu C.-H."/>
            <person name="Lee Y.-S."/>
            <person name="Embley T.M."/>
            <person name="Coombs G.H."/>
            <person name="Mottram J.C."/>
            <person name="Tachezy J."/>
            <person name="Fraser-Liggett C.M."/>
            <person name="Johnson P.J."/>
        </authorList>
    </citation>
    <scope>NUCLEOTIDE SEQUENCE [LARGE SCALE GENOMIC DNA]</scope>
    <source>
        <strain evidence="10">G3</strain>
    </source>
</reference>
<dbReference type="Pfam" id="PF13426">
    <property type="entry name" value="PAS_9"/>
    <property type="match status" value="1"/>
</dbReference>
<feature type="domain" description="Guanylate cyclase" evidence="9">
    <location>
        <begin position="1368"/>
        <end position="1500"/>
    </location>
</feature>
<protein>
    <submittedName>
        <fullName evidence="10">Adenylate and Guanylate cyclase catalytic domain containing protein</fullName>
    </submittedName>
</protein>
<evidence type="ECO:0000256" key="7">
    <source>
        <dbReference type="SAM" id="Phobius"/>
    </source>
</evidence>
<proteinExistence type="predicted"/>
<dbReference type="RefSeq" id="XP_001307107.1">
    <property type="nucleotide sequence ID" value="XM_001307106.1"/>
</dbReference>
<feature type="transmembrane region" description="Helical" evidence="7">
    <location>
        <begin position="936"/>
        <end position="959"/>
    </location>
</feature>
<dbReference type="VEuPathDB" id="TrichDB:TVAGG3_0040650"/>
<feature type="transmembrane region" description="Helical" evidence="7">
    <location>
        <begin position="650"/>
        <end position="674"/>
    </location>
</feature>
<dbReference type="InParanoid" id="A2FLP2"/>
<dbReference type="CDD" id="cd00130">
    <property type="entry name" value="PAS"/>
    <property type="match status" value="1"/>
</dbReference>
<evidence type="ECO:0000256" key="4">
    <source>
        <dbReference type="ARBA" id="ARBA00022989"/>
    </source>
</evidence>
<dbReference type="PROSITE" id="PS50112">
    <property type="entry name" value="PAS"/>
    <property type="match status" value="1"/>
</dbReference>
<feature type="transmembrane region" description="Helical" evidence="7">
    <location>
        <begin position="304"/>
        <end position="323"/>
    </location>
</feature>
<dbReference type="GO" id="GO:0006182">
    <property type="term" value="P:cGMP biosynthetic process"/>
    <property type="evidence" value="ECO:0000318"/>
    <property type="project" value="GO_Central"/>
</dbReference>
<evidence type="ECO:0000256" key="2">
    <source>
        <dbReference type="ARBA" id="ARBA00022692"/>
    </source>
</evidence>
<keyword evidence="3" id="KW-0547">Nucleotide-binding</keyword>
<dbReference type="SMR" id="A2FLP2"/>
<evidence type="ECO:0000259" key="9">
    <source>
        <dbReference type="PROSITE" id="PS50125"/>
    </source>
</evidence>
<dbReference type="GO" id="GO:0035556">
    <property type="term" value="P:intracellular signal transduction"/>
    <property type="evidence" value="ECO:0007669"/>
    <property type="project" value="InterPro"/>
</dbReference>
<dbReference type="Pfam" id="PF00211">
    <property type="entry name" value="Guanylate_cyc"/>
    <property type="match status" value="1"/>
</dbReference>
<keyword evidence="11" id="KW-1185">Reference proteome</keyword>
<dbReference type="Gene3D" id="3.30.70.1230">
    <property type="entry name" value="Nucleotide cyclase"/>
    <property type="match status" value="1"/>
</dbReference>
<feature type="transmembrane region" description="Helical" evidence="7">
    <location>
        <begin position="138"/>
        <end position="162"/>
    </location>
</feature>
<dbReference type="InterPro" id="IPR001054">
    <property type="entry name" value="A/G_cyclase"/>
</dbReference>
<dbReference type="SMART" id="SM00044">
    <property type="entry name" value="CYCc"/>
    <property type="match status" value="1"/>
</dbReference>
<dbReference type="VEuPathDB" id="TrichDB:TVAG_315830"/>
<keyword evidence="4 7" id="KW-1133">Transmembrane helix</keyword>
<feature type="transmembrane region" description="Helical" evidence="7">
    <location>
        <begin position="274"/>
        <end position="298"/>
    </location>
</feature>
<evidence type="ECO:0000313" key="11">
    <source>
        <dbReference type="Proteomes" id="UP000001542"/>
    </source>
</evidence>
<gene>
    <name evidence="10" type="ORF">TVAG_315830</name>
</gene>
<name>A2FLP2_TRIV3</name>
<dbReference type="PROSITE" id="PS50125">
    <property type="entry name" value="GUANYLATE_CYCLASE_2"/>
    <property type="match status" value="1"/>
</dbReference>
<keyword evidence="5 7" id="KW-0472">Membrane</keyword>
<dbReference type="GO" id="GO:0005886">
    <property type="term" value="C:plasma membrane"/>
    <property type="evidence" value="ECO:0000318"/>
    <property type="project" value="GO_Central"/>
</dbReference>
<dbReference type="EMBL" id="DS113872">
    <property type="protein sequence ID" value="EAX94177.1"/>
    <property type="molecule type" value="Genomic_DNA"/>
</dbReference>
<dbReference type="SUPFAM" id="SSF55073">
    <property type="entry name" value="Nucleotide cyclase"/>
    <property type="match status" value="1"/>
</dbReference>
<feature type="transmembrane region" description="Helical" evidence="7">
    <location>
        <begin position="244"/>
        <end position="262"/>
    </location>
</feature>
<evidence type="ECO:0000256" key="6">
    <source>
        <dbReference type="ARBA" id="ARBA00023239"/>
    </source>
</evidence>
<feature type="transmembrane region" description="Helical" evidence="7">
    <location>
        <begin position="105"/>
        <end position="126"/>
    </location>
</feature>
<dbReference type="STRING" id="5722.A2FLP2"/>
<dbReference type="SMART" id="SM00091">
    <property type="entry name" value="PAS"/>
    <property type="match status" value="1"/>
</dbReference>
<feature type="domain" description="PAS" evidence="8">
    <location>
        <begin position="1205"/>
        <end position="1275"/>
    </location>
</feature>
<feature type="transmembrane region" description="Helical" evidence="7">
    <location>
        <begin position="686"/>
        <end position="706"/>
    </location>
</feature>
<dbReference type="Proteomes" id="UP000001542">
    <property type="component" value="Unassembled WGS sequence"/>
</dbReference>
<dbReference type="InterPro" id="IPR000014">
    <property type="entry name" value="PAS"/>
</dbReference>
<dbReference type="InterPro" id="IPR050401">
    <property type="entry name" value="Cyclic_nucleotide_synthase"/>
</dbReference>
<dbReference type="NCBIfam" id="TIGR00229">
    <property type="entry name" value="sensory_box"/>
    <property type="match status" value="1"/>
</dbReference>
<dbReference type="OrthoDB" id="6127067at2759"/>
<dbReference type="GO" id="GO:0001653">
    <property type="term" value="F:peptide receptor activity"/>
    <property type="evidence" value="ECO:0000318"/>
    <property type="project" value="GO_Central"/>
</dbReference>